<keyword evidence="4" id="KW-0238">DNA-binding</keyword>
<name>A0A381Q5B9_9ZZZZ</name>
<dbReference type="GO" id="GO:0003677">
    <property type="term" value="F:DNA binding"/>
    <property type="evidence" value="ECO:0007669"/>
    <property type="project" value="UniProtKB-KW"/>
</dbReference>
<dbReference type="Pfam" id="PF08281">
    <property type="entry name" value="Sigma70_r4_2"/>
    <property type="match status" value="1"/>
</dbReference>
<evidence type="ECO:0000256" key="3">
    <source>
        <dbReference type="ARBA" id="ARBA00023082"/>
    </source>
</evidence>
<evidence type="ECO:0008006" key="9">
    <source>
        <dbReference type="Google" id="ProtNLM"/>
    </source>
</evidence>
<organism evidence="8">
    <name type="scientific">marine metagenome</name>
    <dbReference type="NCBI Taxonomy" id="408172"/>
    <lineage>
        <taxon>unclassified sequences</taxon>
        <taxon>metagenomes</taxon>
        <taxon>ecological metagenomes</taxon>
    </lineage>
</organism>
<comment type="similarity">
    <text evidence="1">Belongs to the sigma-70 factor family. ECF subfamily.</text>
</comment>
<accession>A0A381Q5B9</accession>
<dbReference type="AlphaFoldDB" id="A0A381Q5B9"/>
<evidence type="ECO:0000256" key="4">
    <source>
        <dbReference type="ARBA" id="ARBA00023125"/>
    </source>
</evidence>
<dbReference type="PANTHER" id="PTHR43133">
    <property type="entry name" value="RNA POLYMERASE ECF-TYPE SIGMA FACTO"/>
    <property type="match status" value="1"/>
</dbReference>
<evidence type="ECO:0000259" key="6">
    <source>
        <dbReference type="Pfam" id="PF04542"/>
    </source>
</evidence>
<keyword evidence="3" id="KW-0731">Sigma factor</keyword>
<dbReference type="Gene3D" id="1.10.10.10">
    <property type="entry name" value="Winged helix-like DNA-binding domain superfamily/Winged helix DNA-binding domain"/>
    <property type="match status" value="1"/>
</dbReference>
<proteinExistence type="inferred from homology"/>
<sequence length="181" mass="21420">MAEKDQELLTRLRESDRDAFRDLFTKYHQSLFNFVVYRVKDETIADDIVQDTFLRVWKHKTSLKPKESFFSYIAKISNNLCLDFFRHENVKIRHKDTIPEPTPSQLDNPAVRHDTESLESEIQNVVNEHLPDKCREIFILSRVNGLVNQDIADTLGLSRRTVENQLYRALKILRVKLKDYL</sequence>
<feature type="domain" description="RNA polymerase sigma-70 region 2" evidence="6">
    <location>
        <begin position="23"/>
        <end position="88"/>
    </location>
</feature>
<keyword evidence="5" id="KW-0804">Transcription</keyword>
<dbReference type="GO" id="GO:0016987">
    <property type="term" value="F:sigma factor activity"/>
    <property type="evidence" value="ECO:0007669"/>
    <property type="project" value="UniProtKB-KW"/>
</dbReference>
<dbReference type="InterPro" id="IPR013324">
    <property type="entry name" value="RNA_pol_sigma_r3/r4-like"/>
</dbReference>
<dbReference type="SUPFAM" id="SSF88946">
    <property type="entry name" value="Sigma2 domain of RNA polymerase sigma factors"/>
    <property type="match status" value="1"/>
</dbReference>
<dbReference type="InterPro" id="IPR013249">
    <property type="entry name" value="RNA_pol_sigma70_r4_t2"/>
</dbReference>
<evidence type="ECO:0000259" key="7">
    <source>
        <dbReference type="Pfam" id="PF08281"/>
    </source>
</evidence>
<evidence type="ECO:0000256" key="2">
    <source>
        <dbReference type="ARBA" id="ARBA00023015"/>
    </source>
</evidence>
<dbReference type="PROSITE" id="PS01063">
    <property type="entry name" value="SIGMA70_ECF"/>
    <property type="match status" value="1"/>
</dbReference>
<keyword evidence="2" id="KW-0805">Transcription regulation</keyword>
<protein>
    <recommendedName>
        <fullName evidence="9">HTH luxR-type domain-containing protein</fullName>
    </recommendedName>
</protein>
<dbReference type="InterPro" id="IPR039425">
    <property type="entry name" value="RNA_pol_sigma-70-like"/>
</dbReference>
<dbReference type="NCBIfam" id="TIGR02937">
    <property type="entry name" value="sigma70-ECF"/>
    <property type="match status" value="1"/>
</dbReference>
<dbReference type="InterPro" id="IPR013325">
    <property type="entry name" value="RNA_pol_sigma_r2"/>
</dbReference>
<feature type="domain" description="RNA polymerase sigma factor 70 region 4 type 2" evidence="7">
    <location>
        <begin position="128"/>
        <end position="172"/>
    </location>
</feature>
<dbReference type="InterPro" id="IPR014327">
    <property type="entry name" value="RNA_pol_sigma70_bacteroid"/>
</dbReference>
<dbReference type="InterPro" id="IPR007627">
    <property type="entry name" value="RNA_pol_sigma70_r2"/>
</dbReference>
<dbReference type="InterPro" id="IPR014284">
    <property type="entry name" value="RNA_pol_sigma-70_dom"/>
</dbReference>
<dbReference type="Gene3D" id="1.10.1740.10">
    <property type="match status" value="1"/>
</dbReference>
<dbReference type="PANTHER" id="PTHR43133:SF46">
    <property type="entry name" value="RNA POLYMERASE SIGMA-70 FACTOR ECF SUBFAMILY"/>
    <property type="match status" value="1"/>
</dbReference>
<dbReference type="GO" id="GO:0006352">
    <property type="term" value="P:DNA-templated transcription initiation"/>
    <property type="evidence" value="ECO:0007669"/>
    <property type="project" value="InterPro"/>
</dbReference>
<dbReference type="Pfam" id="PF04542">
    <property type="entry name" value="Sigma70_r2"/>
    <property type="match status" value="1"/>
</dbReference>
<dbReference type="NCBIfam" id="TIGR02985">
    <property type="entry name" value="Sig70_bacteroi1"/>
    <property type="match status" value="1"/>
</dbReference>
<evidence type="ECO:0000313" key="8">
    <source>
        <dbReference type="EMBL" id="SUZ73287.1"/>
    </source>
</evidence>
<dbReference type="InterPro" id="IPR036388">
    <property type="entry name" value="WH-like_DNA-bd_sf"/>
</dbReference>
<dbReference type="EMBL" id="UINC01001174">
    <property type="protein sequence ID" value="SUZ73287.1"/>
    <property type="molecule type" value="Genomic_DNA"/>
</dbReference>
<reference evidence="8" key="1">
    <citation type="submission" date="2018-05" db="EMBL/GenBank/DDBJ databases">
        <authorList>
            <person name="Lanie J.A."/>
            <person name="Ng W.-L."/>
            <person name="Kazmierczak K.M."/>
            <person name="Andrzejewski T.M."/>
            <person name="Davidsen T.M."/>
            <person name="Wayne K.J."/>
            <person name="Tettelin H."/>
            <person name="Glass J.I."/>
            <person name="Rusch D."/>
            <person name="Podicherti R."/>
            <person name="Tsui H.-C.T."/>
            <person name="Winkler M.E."/>
        </authorList>
    </citation>
    <scope>NUCLEOTIDE SEQUENCE</scope>
</reference>
<evidence type="ECO:0000256" key="1">
    <source>
        <dbReference type="ARBA" id="ARBA00010641"/>
    </source>
</evidence>
<gene>
    <name evidence="8" type="ORF">METZ01_LOCUS26141</name>
</gene>
<dbReference type="InterPro" id="IPR000838">
    <property type="entry name" value="RNA_pol_sigma70_ECF_CS"/>
</dbReference>
<dbReference type="SUPFAM" id="SSF88659">
    <property type="entry name" value="Sigma3 and sigma4 domains of RNA polymerase sigma factors"/>
    <property type="match status" value="1"/>
</dbReference>
<evidence type="ECO:0000256" key="5">
    <source>
        <dbReference type="ARBA" id="ARBA00023163"/>
    </source>
</evidence>